<dbReference type="EMBL" id="QWLN02005675">
    <property type="protein sequence ID" value="TEA37425.1"/>
    <property type="molecule type" value="Genomic_DNA"/>
</dbReference>
<feature type="region of interest" description="Disordered" evidence="1">
    <location>
        <begin position="1"/>
        <end position="21"/>
    </location>
</feature>
<feature type="region of interest" description="Disordered" evidence="1">
    <location>
        <begin position="51"/>
        <end position="76"/>
    </location>
</feature>
<comment type="caution">
    <text evidence="2">The sequence shown here is derived from an EMBL/GenBank/DDBJ whole genome shotgun (WGS) entry which is preliminary data.</text>
</comment>
<organism evidence="2 3">
    <name type="scientific">Sousa chinensis</name>
    <name type="common">Indo-pacific humpbacked dolphin</name>
    <name type="synonym">Steno chinensis</name>
    <dbReference type="NCBI Taxonomy" id="103600"/>
    <lineage>
        <taxon>Eukaryota</taxon>
        <taxon>Metazoa</taxon>
        <taxon>Chordata</taxon>
        <taxon>Craniata</taxon>
        <taxon>Vertebrata</taxon>
        <taxon>Euteleostomi</taxon>
        <taxon>Mammalia</taxon>
        <taxon>Eutheria</taxon>
        <taxon>Laurasiatheria</taxon>
        <taxon>Artiodactyla</taxon>
        <taxon>Whippomorpha</taxon>
        <taxon>Cetacea</taxon>
        <taxon>Odontoceti</taxon>
        <taxon>Delphinidae</taxon>
        <taxon>Sousa</taxon>
    </lineage>
</organism>
<evidence type="ECO:0000256" key="1">
    <source>
        <dbReference type="SAM" id="MobiDB-lite"/>
    </source>
</evidence>
<sequence length="76" mass="8249">MRPGRAEPARPLLPRRPPPSPHLALTSLESFYIFQRVFLVAATNENNADVNGGCLHGKGPNGPRAASVDLRTNECE</sequence>
<proteinExistence type="predicted"/>
<gene>
    <name evidence="2" type="ORF">DBR06_SOUSAS1910157</name>
</gene>
<keyword evidence="3" id="KW-1185">Reference proteome</keyword>
<accession>A0A484GP37</accession>
<evidence type="ECO:0000313" key="3">
    <source>
        <dbReference type="Proteomes" id="UP000295264"/>
    </source>
</evidence>
<evidence type="ECO:0000313" key="2">
    <source>
        <dbReference type="EMBL" id="TEA37425.1"/>
    </source>
</evidence>
<dbReference type="AlphaFoldDB" id="A0A484GP37"/>
<dbReference type="Proteomes" id="UP000295264">
    <property type="component" value="Unassembled WGS sequence"/>
</dbReference>
<reference evidence="2 3" key="1">
    <citation type="journal article" date="2018" name="Genomics">
        <title>Molecular footprints of inshore aquatic adaptation in Indo-Pacific humpback dolphin (Sousa chinensis).</title>
        <authorList>
            <person name="Ming Y."/>
            <person name="Jian J."/>
            <person name="Yu F."/>
            <person name="Yu X."/>
            <person name="Wang J."/>
            <person name="Liu W."/>
        </authorList>
    </citation>
    <scope>NUCLEOTIDE SEQUENCE [LARGE SCALE GENOMIC DNA]</scope>
    <source>
        <strain evidence="2">MY-2018</strain>
        <tissue evidence="2">Skin</tissue>
    </source>
</reference>
<protein>
    <submittedName>
        <fullName evidence="2">Uncharacterized protein</fullName>
    </submittedName>
</protein>
<name>A0A484GP37_SOUCH</name>